<evidence type="ECO:0000256" key="5">
    <source>
        <dbReference type="ARBA" id="ARBA00022989"/>
    </source>
</evidence>
<protein>
    <submittedName>
        <fullName evidence="9">Type VII secretion protein EssA</fullName>
    </submittedName>
</protein>
<reference evidence="9 10" key="1">
    <citation type="submission" date="2017-11" db="EMBL/GenBank/DDBJ databases">
        <title>Comparitive Functional Genomics of Dry Heat Resistant strains isolated from the Viking Spacecraft.</title>
        <authorList>
            <person name="Seuylemezian A."/>
            <person name="Cooper K."/>
            <person name="Vaishampayan P."/>
        </authorList>
    </citation>
    <scope>NUCLEOTIDE SEQUENCE [LARGE SCALE GENOMIC DNA]</scope>
    <source>
        <strain evidence="9 10">V1-29</strain>
    </source>
</reference>
<dbReference type="InterPro" id="IPR034026">
    <property type="entry name" value="EssA"/>
</dbReference>
<keyword evidence="4 7" id="KW-0812">Transmembrane</keyword>
<evidence type="ECO:0000256" key="7">
    <source>
        <dbReference type="SAM" id="Phobius"/>
    </source>
</evidence>
<feature type="signal peptide" evidence="8">
    <location>
        <begin position="1"/>
        <end position="27"/>
    </location>
</feature>
<evidence type="ECO:0000256" key="1">
    <source>
        <dbReference type="ARBA" id="ARBA00004162"/>
    </source>
</evidence>
<evidence type="ECO:0000256" key="2">
    <source>
        <dbReference type="ARBA" id="ARBA00008570"/>
    </source>
</evidence>
<dbReference type="AlphaFoldDB" id="A0A2N5MAV0"/>
<sequence>MKVKKAAKIVTLIAVLGILNIPGYAAADDNRPVEPNTYKEKEIDLQTEYFHEDSLLKEKEQLSEEQKMLTFKRQEQEFFEQIKEGLFINAESKTTTVSANASELNLFSRESFSSPSDVIASDRGEERESSFLPLVLGLILTLCILYMFLILVPKMTKAAKN</sequence>
<evidence type="ECO:0000313" key="10">
    <source>
        <dbReference type="Proteomes" id="UP000234748"/>
    </source>
</evidence>
<evidence type="ECO:0000256" key="4">
    <source>
        <dbReference type="ARBA" id="ARBA00022692"/>
    </source>
</evidence>
<dbReference type="Pfam" id="PF10661">
    <property type="entry name" value="EssA"/>
    <property type="match status" value="1"/>
</dbReference>
<keyword evidence="8" id="KW-0732">Signal</keyword>
<keyword evidence="5 7" id="KW-1133">Transmembrane helix</keyword>
<feature type="chain" id="PRO_5014672360" evidence="8">
    <location>
        <begin position="28"/>
        <end position="161"/>
    </location>
</feature>
<name>A0A2N5MAV0_9BACI</name>
<dbReference type="Proteomes" id="UP000234748">
    <property type="component" value="Unassembled WGS sequence"/>
</dbReference>
<evidence type="ECO:0000256" key="6">
    <source>
        <dbReference type="ARBA" id="ARBA00023136"/>
    </source>
</evidence>
<dbReference type="GO" id="GO:0005886">
    <property type="term" value="C:plasma membrane"/>
    <property type="evidence" value="ECO:0007669"/>
    <property type="project" value="UniProtKB-SubCell"/>
</dbReference>
<organism evidence="9 10">
    <name type="scientific">Peribacillus deserti</name>
    <dbReference type="NCBI Taxonomy" id="673318"/>
    <lineage>
        <taxon>Bacteria</taxon>
        <taxon>Bacillati</taxon>
        <taxon>Bacillota</taxon>
        <taxon>Bacilli</taxon>
        <taxon>Bacillales</taxon>
        <taxon>Bacillaceae</taxon>
        <taxon>Peribacillus</taxon>
    </lineage>
</organism>
<comment type="subcellular location">
    <subcellularLocation>
        <location evidence="1">Cell membrane</location>
        <topology evidence="1">Single-pass membrane protein</topology>
    </subcellularLocation>
</comment>
<dbReference type="EMBL" id="PGUY01000007">
    <property type="protein sequence ID" value="PLT31473.1"/>
    <property type="molecule type" value="Genomic_DNA"/>
</dbReference>
<evidence type="ECO:0000256" key="8">
    <source>
        <dbReference type="SAM" id="SignalP"/>
    </source>
</evidence>
<dbReference type="NCBIfam" id="TIGR03927">
    <property type="entry name" value="T7SS_EssA_Firm"/>
    <property type="match status" value="1"/>
</dbReference>
<dbReference type="OrthoDB" id="2973493at2"/>
<keyword evidence="10" id="KW-1185">Reference proteome</keyword>
<evidence type="ECO:0000313" key="9">
    <source>
        <dbReference type="EMBL" id="PLT31473.1"/>
    </source>
</evidence>
<feature type="transmembrane region" description="Helical" evidence="7">
    <location>
        <begin position="131"/>
        <end position="152"/>
    </location>
</feature>
<comment type="similarity">
    <text evidence="2">Belongs to the EssA family.</text>
</comment>
<accession>A0A2N5MAV0</accession>
<keyword evidence="6 7" id="KW-0472">Membrane</keyword>
<proteinExistence type="inferred from homology"/>
<gene>
    <name evidence="9" type="primary">essA</name>
    <name evidence="9" type="ORF">CUU66_02550</name>
</gene>
<dbReference type="RefSeq" id="WP_101640114.1">
    <property type="nucleotide sequence ID" value="NZ_PGUY01000007.1"/>
</dbReference>
<dbReference type="InterPro" id="IPR018920">
    <property type="entry name" value="EssA/YueC"/>
</dbReference>
<comment type="caution">
    <text evidence="9">The sequence shown here is derived from an EMBL/GenBank/DDBJ whole genome shotgun (WGS) entry which is preliminary data.</text>
</comment>
<keyword evidence="3" id="KW-1003">Cell membrane</keyword>
<evidence type="ECO:0000256" key="3">
    <source>
        <dbReference type="ARBA" id="ARBA00022475"/>
    </source>
</evidence>